<organism evidence="3 5">
    <name type="scientific">Duganella violaceipulchra</name>
    <dbReference type="NCBI Taxonomy" id="2849652"/>
    <lineage>
        <taxon>Bacteria</taxon>
        <taxon>Pseudomonadati</taxon>
        <taxon>Pseudomonadota</taxon>
        <taxon>Betaproteobacteria</taxon>
        <taxon>Burkholderiales</taxon>
        <taxon>Oxalobacteraceae</taxon>
        <taxon>Telluria group</taxon>
        <taxon>Duganella</taxon>
    </lineage>
</organism>
<accession>A0AA41H9K1</accession>
<dbReference type="Proteomes" id="UP001155901">
    <property type="component" value="Unassembled WGS sequence"/>
</dbReference>
<proteinExistence type="predicted"/>
<sequence length="147" mass="16138">MFPQTIPPAIKSHIDILITLYTDMTQRTLEALQSLSELNTQFGRDLIAEFGANTQRVMASKDAAQLGSAVGAQLTPGWGALQNYQQHLVEILSRANSSLAQTAATHMPAVRRAATDVAEEIMHQASEQTARTAEQMSKYQMASELRH</sequence>
<feature type="compositionally biased region" description="Polar residues" evidence="1">
    <location>
        <begin position="127"/>
        <end position="140"/>
    </location>
</feature>
<dbReference type="EMBL" id="JALJZU010000007">
    <property type="protein sequence ID" value="MCP2010008.1"/>
    <property type="molecule type" value="Genomic_DNA"/>
</dbReference>
<comment type="caution">
    <text evidence="3">The sequence shown here is derived from an EMBL/GenBank/DDBJ whole genome shotgun (WGS) entry which is preliminary data.</text>
</comment>
<gene>
    <name evidence="3" type="primary">phaP</name>
    <name evidence="3" type="ORF">KVP70_19915</name>
    <name evidence="4" type="ORF">L1274_003740</name>
</gene>
<dbReference type="EMBL" id="JAHTGR010000010">
    <property type="protein sequence ID" value="MBV6323204.1"/>
    <property type="molecule type" value="Genomic_DNA"/>
</dbReference>
<name>A0AA41H9K1_9BURK</name>
<dbReference type="InterPro" id="IPR018968">
    <property type="entry name" value="Phasin"/>
</dbReference>
<evidence type="ECO:0000256" key="1">
    <source>
        <dbReference type="SAM" id="MobiDB-lite"/>
    </source>
</evidence>
<dbReference type="AlphaFoldDB" id="A0AA41H9K1"/>
<dbReference type="RefSeq" id="WP_217943891.1">
    <property type="nucleotide sequence ID" value="NZ_JAHTGR010000010.1"/>
</dbReference>
<evidence type="ECO:0000313" key="6">
    <source>
        <dbReference type="Proteomes" id="UP001162889"/>
    </source>
</evidence>
<dbReference type="Pfam" id="PF09361">
    <property type="entry name" value="Phasin_2"/>
    <property type="match status" value="1"/>
</dbReference>
<dbReference type="NCBIfam" id="TIGR01841">
    <property type="entry name" value="phasin"/>
    <property type="match status" value="1"/>
</dbReference>
<protein>
    <submittedName>
        <fullName evidence="4">Phasin family protein</fullName>
    </submittedName>
    <submittedName>
        <fullName evidence="3">TIGR01841 family phasin</fullName>
    </submittedName>
</protein>
<feature type="region of interest" description="Disordered" evidence="1">
    <location>
        <begin position="127"/>
        <end position="147"/>
    </location>
</feature>
<evidence type="ECO:0000313" key="3">
    <source>
        <dbReference type="EMBL" id="MBV6323204.1"/>
    </source>
</evidence>
<feature type="domain" description="Phasin" evidence="2">
    <location>
        <begin position="21"/>
        <end position="106"/>
    </location>
</feature>
<reference evidence="4" key="2">
    <citation type="submission" date="2022-03" db="EMBL/GenBank/DDBJ databases">
        <title>Genome Encyclopedia of Bacteria and Archaea VI: Functional Genomics of Type Strains.</title>
        <authorList>
            <person name="Whitman W."/>
        </authorList>
    </citation>
    <scope>NUCLEOTIDE SEQUENCE</scope>
    <source>
        <strain evidence="4">HSC-15S17</strain>
    </source>
</reference>
<evidence type="ECO:0000259" key="2">
    <source>
        <dbReference type="Pfam" id="PF09361"/>
    </source>
</evidence>
<dbReference type="Proteomes" id="UP001162889">
    <property type="component" value="Unassembled WGS sequence"/>
</dbReference>
<evidence type="ECO:0000313" key="4">
    <source>
        <dbReference type="EMBL" id="MCP2010008.1"/>
    </source>
</evidence>
<dbReference type="InterPro" id="IPR010127">
    <property type="entry name" value="Phasin_subfam-1"/>
</dbReference>
<keyword evidence="6" id="KW-1185">Reference proteome</keyword>
<evidence type="ECO:0000313" key="5">
    <source>
        <dbReference type="Proteomes" id="UP001155901"/>
    </source>
</evidence>
<reference evidence="3" key="1">
    <citation type="submission" date="2021-07" db="EMBL/GenBank/DDBJ databases">
        <title>Characterization of violacein-producing bacteria and related species.</title>
        <authorList>
            <person name="Wilson H.S."/>
            <person name="De Leon M.E."/>
        </authorList>
    </citation>
    <scope>NUCLEOTIDE SEQUENCE</scope>
    <source>
        <strain evidence="3">HSC-15S17</strain>
    </source>
</reference>